<keyword evidence="6" id="KW-1185">Reference proteome</keyword>
<dbReference type="CDD" id="cd13530">
    <property type="entry name" value="PBP2_peptides_like"/>
    <property type="match status" value="1"/>
</dbReference>
<evidence type="ECO:0000259" key="4">
    <source>
        <dbReference type="SMART" id="SM00079"/>
    </source>
</evidence>
<protein>
    <submittedName>
        <fullName evidence="5">ABC transporter substrate-binding protein</fullName>
    </submittedName>
</protein>
<feature type="chain" id="PRO_5047356092" evidence="2">
    <location>
        <begin position="17"/>
        <end position="281"/>
    </location>
</feature>
<dbReference type="Proteomes" id="UP001190465">
    <property type="component" value="Chromosome"/>
</dbReference>
<proteinExistence type="predicted"/>
<gene>
    <name evidence="5" type="ORF">MU0053_000620</name>
</gene>
<evidence type="ECO:0000256" key="2">
    <source>
        <dbReference type="SAM" id="SignalP"/>
    </source>
</evidence>
<dbReference type="PANTHER" id="PTHR35936">
    <property type="entry name" value="MEMBRANE-BOUND LYTIC MUREIN TRANSGLYCOSYLASE F"/>
    <property type="match status" value="1"/>
</dbReference>
<evidence type="ECO:0000256" key="1">
    <source>
        <dbReference type="ARBA" id="ARBA00022729"/>
    </source>
</evidence>
<dbReference type="InterPro" id="IPR001320">
    <property type="entry name" value="Iontro_rcpt_C"/>
</dbReference>
<dbReference type="Pfam" id="PF00497">
    <property type="entry name" value="SBP_bac_3"/>
    <property type="match status" value="1"/>
</dbReference>
<feature type="domain" description="Solute-binding protein family 3/N-terminal" evidence="3">
    <location>
        <begin position="47"/>
        <end position="274"/>
    </location>
</feature>
<dbReference type="PROSITE" id="PS51257">
    <property type="entry name" value="PROKAR_LIPOPROTEIN"/>
    <property type="match status" value="1"/>
</dbReference>
<dbReference type="InterPro" id="IPR001638">
    <property type="entry name" value="Solute-binding_3/MltF_N"/>
</dbReference>
<dbReference type="Gene3D" id="3.40.190.10">
    <property type="entry name" value="Periplasmic binding protein-like II"/>
    <property type="match status" value="2"/>
</dbReference>
<dbReference type="SUPFAM" id="SSF53850">
    <property type="entry name" value="Periplasmic binding protein-like II"/>
    <property type="match status" value="1"/>
</dbReference>
<dbReference type="RefSeq" id="WP_308480959.1">
    <property type="nucleotide sequence ID" value="NZ_OY726397.1"/>
</dbReference>
<organism evidence="5 6">
    <name type="scientific">[Mycobacterium] burgundiense</name>
    <dbReference type="NCBI Taxonomy" id="3064286"/>
    <lineage>
        <taxon>Bacteria</taxon>
        <taxon>Bacillati</taxon>
        <taxon>Actinomycetota</taxon>
        <taxon>Actinomycetes</taxon>
        <taxon>Mycobacteriales</taxon>
        <taxon>Mycobacteriaceae</taxon>
        <taxon>Mycolicibacterium</taxon>
    </lineage>
</organism>
<evidence type="ECO:0000313" key="6">
    <source>
        <dbReference type="Proteomes" id="UP001190465"/>
    </source>
</evidence>
<dbReference type="EMBL" id="OY726397">
    <property type="protein sequence ID" value="CAJ1496322.1"/>
    <property type="molecule type" value="Genomic_DNA"/>
</dbReference>
<keyword evidence="1 2" id="KW-0732">Signal</keyword>
<accession>A0ABM9LBR0</accession>
<dbReference type="SMART" id="SM00062">
    <property type="entry name" value="PBPb"/>
    <property type="match status" value="1"/>
</dbReference>
<dbReference type="PANTHER" id="PTHR35936:SF19">
    <property type="entry name" value="AMINO-ACID-BINDING PROTEIN YXEM-RELATED"/>
    <property type="match status" value="1"/>
</dbReference>
<evidence type="ECO:0000313" key="5">
    <source>
        <dbReference type="EMBL" id="CAJ1496322.1"/>
    </source>
</evidence>
<feature type="signal peptide" evidence="2">
    <location>
        <begin position="1"/>
        <end position="16"/>
    </location>
</feature>
<sequence>MGYRWSTALGATVALALGVLGCAIPQVQPQAGPACSSTALPTLDPQTFTFGTDRPAYPPWYIGDDPTNGAGFEAAVAYAVAERLGYAREHVRWVRIPFNTAMAPGPKPFDADLSQFSITDQRREIVDFSAPYYDVAQAVVALRDSPAAAATSQRDLRPLRIGAQVGTTSSEAARSLDATEPVLVYDTNLEAKRALVDGRIHAMVLDLPSASTVVSELSDGVIVGQLPAVAQPAEQLGIVLDKDSPLTRCVSEAVEGLRADGVLDDLERRWLSAGERARVLG</sequence>
<evidence type="ECO:0000259" key="3">
    <source>
        <dbReference type="SMART" id="SM00062"/>
    </source>
</evidence>
<dbReference type="SMART" id="SM00079">
    <property type="entry name" value="PBPe"/>
    <property type="match status" value="1"/>
</dbReference>
<reference evidence="5 6" key="1">
    <citation type="submission" date="2023-08" db="EMBL/GenBank/DDBJ databases">
        <authorList>
            <person name="Folkvardsen B D."/>
            <person name="Norman A."/>
        </authorList>
    </citation>
    <scope>NUCLEOTIDE SEQUENCE [LARGE SCALE GENOMIC DNA]</scope>
    <source>
        <strain evidence="5 6">Mu0053</strain>
    </source>
</reference>
<name>A0ABM9LBR0_9MYCO</name>
<feature type="domain" description="Ionotropic glutamate receptor C-terminal" evidence="4">
    <location>
        <begin position="47"/>
        <end position="273"/>
    </location>
</feature>